<feature type="domain" description="ATP-grasp" evidence="5">
    <location>
        <begin position="114"/>
        <end position="302"/>
    </location>
</feature>
<dbReference type="Gene3D" id="3.30.470.20">
    <property type="entry name" value="ATP-grasp fold, B domain"/>
    <property type="match status" value="1"/>
</dbReference>
<keyword evidence="3 4" id="KW-0067">ATP-binding</keyword>
<name>A0A4R4NGL8_9ACTN</name>
<dbReference type="InterPro" id="IPR041472">
    <property type="entry name" value="BL00235/CARNS1_N"/>
</dbReference>
<reference evidence="6 7" key="1">
    <citation type="submission" date="2019-03" db="EMBL/GenBank/DDBJ databases">
        <title>Draft genome sequences of novel Actinobacteria.</title>
        <authorList>
            <person name="Sahin N."/>
            <person name="Ay H."/>
            <person name="Saygin H."/>
        </authorList>
    </citation>
    <scope>NUCLEOTIDE SEQUENCE [LARGE SCALE GENOMIC DNA]</scope>
    <source>
        <strain evidence="6 7">DSM 45347</strain>
    </source>
</reference>
<dbReference type="PANTHER" id="PTHR43585:SF2">
    <property type="entry name" value="ATP-GRASP ENZYME FSQD"/>
    <property type="match status" value="1"/>
</dbReference>
<dbReference type="GO" id="GO:0005524">
    <property type="term" value="F:ATP binding"/>
    <property type="evidence" value="ECO:0007669"/>
    <property type="project" value="UniProtKB-UniRule"/>
</dbReference>
<protein>
    <submittedName>
        <fullName evidence="6">ATP-grasp domain-containing protein</fullName>
    </submittedName>
</protein>
<dbReference type="EMBL" id="SMJW01000219">
    <property type="protein sequence ID" value="TDC08371.1"/>
    <property type="molecule type" value="Genomic_DNA"/>
</dbReference>
<comment type="caution">
    <text evidence="6">The sequence shown here is derived from an EMBL/GenBank/DDBJ whole genome shotgun (WGS) entry which is preliminary data.</text>
</comment>
<proteinExistence type="predicted"/>
<evidence type="ECO:0000259" key="5">
    <source>
        <dbReference type="PROSITE" id="PS50975"/>
    </source>
</evidence>
<evidence type="ECO:0000256" key="2">
    <source>
        <dbReference type="ARBA" id="ARBA00022741"/>
    </source>
</evidence>
<keyword evidence="7" id="KW-1185">Reference proteome</keyword>
<dbReference type="InterPro" id="IPR036291">
    <property type="entry name" value="NAD(P)-bd_dom_sf"/>
</dbReference>
<dbReference type="Pfam" id="PF18130">
    <property type="entry name" value="ATPgrasp_N"/>
    <property type="match status" value="1"/>
</dbReference>
<dbReference type="AlphaFoldDB" id="A0A4R4NGL8"/>
<dbReference type="SUPFAM" id="SSF51735">
    <property type="entry name" value="NAD(P)-binding Rossmann-fold domains"/>
    <property type="match status" value="1"/>
</dbReference>
<keyword evidence="1" id="KW-0436">Ligase</keyword>
<dbReference type="InterPro" id="IPR052032">
    <property type="entry name" value="ATP-dep_AA_Ligase"/>
</dbReference>
<evidence type="ECO:0000313" key="7">
    <source>
        <dbReference type="Proteomes" id="UP000295431"/>
    </source>
</evidence>
<dbReference type="PANTHER" id="PTHR43585">
    <property type="entry name" value="FUMIPYRROLE BIOSYNTHESIS PROTEIN C"/>
    <property type="match status" value="1"/>
</dbReference>
<gene>
    <name evidence="6" type="ORF">E1284_31100</name>
</gene>
<organism evidence="6 7">
    <name type="scientific">Actinomadura bangladeshensis</name>
    <dbReference type="NCBI Taxonomy" id="453573"/>
    <lineage>
        <taxon>Bacteria</taxon>
        <taxon>Bacillati</taxon>
        <taxon>Actinomycetota</taxon>
        <taxon>Actinomycetes</taxon>
        <taxon>Streptosporangiales</taxon>
        <taxon>Thermomonosporaceae</taxon>
        <taxon>Actinomadura</taxon>
    </lineage>
</organism>
<accession>A0A4R4NGL8</accession>
<evidence type="ECO:0000256" key="1">
    <source>
        <dbReference type="ARBA" id="ARBA00022598"/>
    </source>
</evidence>
<dbReference type="Proteomes" id="UP000295431">
    <property type="component" value="Unassembled WGS sequence"/>
</dbReference>
<dbReference type="SUPFAM" id="SSF56059">
    <property type="entry name" value="Glutathione synthetase ATP-binding domain-like"/>
    <property type="match status" value="1"/>
</dbReference>
<keyword evidence="2 4" id="KW-0547">Nucleotide-binding</keyword>
<dbReference type="OrthoDB" id="24041at2"/>
<evidence type="ECO:0000256" key="3">
    <source>
        <dbReference type="ARBA" id="ARBA00022840"/>
    </source>
</evidence>
<dbReference type="GO" id="GO:0046872">
    <property type="term" value="F:metal ion binding"/>
    <property type="evidence" value="ECO:0007669"/>
    <property type="project" value="InterPro"/>
</dbReference>
<dbReference type="GO" id="GO:0016874">
    <property type="term" value="F:ligase activity"/>
    <property type="evidence" value="ECO:0007669"/>
    <property type="project" value="UniProtKB-KW"/>
</dbReference>
<evidence type="ECO:0000256" key="4">
    <source>
        <dbReference type="PROSITE-ProRule" id="PRU00409"/>
    </source>
</evidence>
<dbReference type="Pfam" id="PF13535">
    <property type="entry name" value="ATP-grasp_4"/>
    <property type="match status" value="1"/>
</dbReference>
<dbReference type="InterPro" id="IPR040570">
    <property type="entry name" value="LAL_C2"/>
</dbReference>
<dbReference type="Gene3D" id="3.40.50.20">
    <property type="match status" value="1"/>
</dbReference>
<evidence type="ECO:0000313" key="6">
    <source>
        <dbReference type="EMBL" id="TDC08371.1"/>
    </source>
</evidence>
<dbReference type="PROSITE" id="PS50975">
    <property type="entry name" value="ATP_GRASP"/>
    <property type="match status" value="1"/>
</dbReference>
<sequence length="417" mass="45137">MSRLLMVGCGWMGRPYLRRAHDRGMRVAVLDRVRGLEWARDALGPRDQGYPLTGEGEEAWQAAAAKALADGPVDAVLAFSEQHVVTAARLAAELGLPGPGLRAALTSRNKYLQRDLFGRHNLSQPEHRLCYQLEYALEWAGEHFPVVVKPLSGMGSEGVEIVTDEIRLKSWYERHPAGLPFLVERYLTGPEFSVEAIIDRGEIAFHGRTGKTTTRPPFCVETAHRFPADRPAAEQAAVHDLLAGVVRALGVGSGIVHLELRIEPDGPHIMEVAVRTPGDNIMDMVQAANGFDLYDAAIAVACGEPAPRPALADGVACVWFPTPPPGVVTAIDGADRVAELPGVVDMEVDVEVGGTVPPLRSSLDRVAMVIVRADDGDTLERRLRAVQDELRLTVRPAEHAVHEHAVQEQAAGEGVPV</sequence>
<dbReference type="InterPro" id="IPR011761">
    <property type="entry name" value="ATP-grasp"/>
</dbReference>
<dbReference type="Pfam" id="PF18603">
    <property type="entry name" value="LAL_C2"/>
    <property type="match status" value="1"/>
</dbReference>
<dbReference type="RefSeq" id="WP_131943728.1">
    <property type="nucleotide sequence ID" value="NZ_BAAAMX010000003.1"/>
</dbReference>